<feature type="domain" description="M23ase beta-sheet core" evidence="3">
    <location>
        <begin position="158"/>
        <end position="252"/>
    </location>
</feature>
<organism evidence="4 5">
    <name type="scientific">Clostridium niameyense</name>
    <dbReference type="NCBI Taxonomy" id="1622073"/>
    <lineage>
        <taxon>Bacteria</taxon>
        <taxon>Bacillati</taxon>
        <taxon>Bacillota</taxon>
        <taxon>Clostridia</taxon>
        <taxon>Eubacteriales</taxon>
        <taxon>Clostridiaceae</taxon>
        <taxon>Clostridium</taxon>
    </lineage>
</organism>
<sequence length="261" mass="30370">MYNSQYEEYYNSLKRRNFSRYQPRRGSSYNNTFRDSRYNKNNFTRRIIRDLLGTFLLFLIVIGIKSIKTPHTQMVYNYSKKVVNQNYNYKPLLEKTKNKDFKSLEKEALDYIEKIKNKITEEKSIDSFIKDEFQIPIEGTVSSCYGYRKDPISGKKKLHNGVDIGVDENTDVIASFNGTVKDCGYDKELGKYILIDHGKGIETKYAHLNGIKVKKQGKVKKGKIIGESGNTGKSTGPHLHFEIIYMGENKNPQNYFKDFKK</sequence>
<dbReference type="GO" id="GO:0004222">
    <property type="term" value="F:metalloendopeptidase activity"/>
    <property type="evidence" value="ECO:0007669"/>
    <property type="project" value="TreeGrafter"/>
</dbReference>
<protein>
    <submittedName>
        <fullName evidence="4">M23 family metallopeptidase</fullName>
    </submittedName>
</protein>
<evidence type="ECO:0000313" key="4">
    <source>
        <dbReference type="EMBL" id="NEZ45669.1"/>
    </source>
</evidence>
<dbReference type="EMBL" id="SXDP01000001">
    <property type="protein sequence ID" value="NEZ45669.1"/>
    <property type="molecule type" value="Genomic_DNA"/>
</dbReference>
<dbReference type="Proteomes" id="UP000473885">
    <property type="component" value="Unassembled WGS sequence"/>
</dbReference>
<dbReference type="PANTHER" id="PTHR21666">
    <property type="entry name" value="PEPTIDASE-RELATED"/>
    <property type="match status" value="1"/>
</dbReference>
<accession>A0A6M0R7S2</accession>
<keyword evidence="1" id="KW-0732">Signal</keyword>
<name>A0A6M0R7S2_9CLOT</name>
<dbReference type="CDD" id="cd12797">
    <property type="entry name" value="M23_peptidase"/>
    <property type="match status" value="1"/>
</dbReference>
<keyword evidence="5" id="KW-1185">Reference proteome</keyword>
<keyword evidence="2" id="KW-0812">Transmembrane</keyword>
<dbReference type="SUPFAM" id="SSF51261">
    <property type="entry name" value="Duplicated hybrid motif"/>
    <property type="match status" value="1"/>
</dbReference>
<evidence type="ECO:0000256" key="1">
    <source>
        <dbReference type="ARBA" id="ARBA00022729"/>
    </source>
</evidence>
<dbReference type="AlphaFoldDB" id="A0A6M0R7S2"/>
<keyword evidence="2" id="KW-1133">Transmembrane helix</keyword>
<dbReference type="PANTHER" id="PTHR21666:SF289">
    <property type="entry name" value="L-ALA--D-GLU ENDOPEPTIDASE"/>
    <property type="match status" value="1"/>
</dbReference>
<dbReference type="InterPro" id="IPR011055">
    <property type="entry name" value="Dup_hybrid_motif"/>
</dbReference>
<gene>
    <name evidence="4" type="ORF">FDF74_00420</name>
</gene>
<feature type="transmembrane region" description="Helical" evidence="2">
    <location>
        <begin position="47"/>
        <end position="64"/>
    </location>
</feature>
<reference evidence="4 5" key="1">
    <citation type="submission" date="2019-04" db="EMBL/GenBank/DDBJ databases">
        <title>Genome sequencing of Clostridium botulinum Groups I-IV and Clostridium butyricum.</title>
        <authorList>
            <person name="Brunt J."/>
            <person name="Van Vliet A.H.M."/>
            <person name="Stringer S.C."/>
            <person name="Carter A.T."/>
            <person name="Peck M.W."/>
        </authorList>
    </citation>
    <scope>NUCLEOTIDE SEQUENCE [LARGE SCALE GENOMIC DNA]</scope>
    <source>
        <strain evidence="4 5">IFR 18/094</strain>
    </source>
</reference>
<evidence type="ECO:0000313" key="5">
    <source>
        <dbReference type="Proteomes" id="UP000473885"/>
    </source>
</evidence>
<keyword evidence="2" id="KW-0472">Membrane</keyword>
<dbReference type="RefSeq" id="WP_163248113.1">
    <property type="nucleotide sequence ID" value="NZ_SXDP01000001.1"/>
</dbReference>
<proteinExistence type="predicted"/>
<dbReference type="Pfam" id="PF01551">
    <property type="entry name" value="Peptidase_M23"/>
    <property type="match status" value="1"/>
</dbReference>
<dbReference type="Gene3D" id="2.70.70.10">
    <property type="entry name" value="Glucose Permease (Domain IIA)"/>
    <property type="match status" value="1"/>
</dbReference>
<dbReference type="InterPro" id="IPR016047">
    <property type="entry name" value="M23ase_b-sheet_dom"/>
</dbReference>
<dbReference type="InterPro" id="IPR050570">
    <property type="entry name" value="Cell_wall_metabolism_enzyme"/>
</dbReference>
<evidence type="ECO:0000259" key="3">
    <source>
        <dbReference type="Pfam" id="PF01551"/>
    </source>
</evidence>
<evidence type="ECO:0000256" key="2">
    <source>
        <dbReference type="SAM" id="Phobius"/>
    </source>
</evidence>
<comment type="caution">
    <text evidence="4">The sequence shown here is derived from an EMBL/GenBank/DDBJ whole genome shotgun (WGS) entry which is preliminary data.</text>
</comment>